<dbReference type="InterPro" id="IPR045010">
    <property type="entry name" value="MDR_fam"/>
</dbReference>
<dbReference type="FunFam" id="3.40.50.720:FF:000121">
    <property type="entry name" value="Prostaglandin reductase 2"/>
    <property type="match status" value="1"/>
</dbReference>
<dbReference type="AlphaFoldDB" id="A0A8J5KYY1"/>
<dbReference type="SUPFAM" id="SSF51735">
    <property type="entry name" value="NAD(P)-binding Rossmann-fold domains"/>
    <property type="match status" value="1"/>
</dbReference>
<protein>
    <recommendedName>
        <fullName evidence="4">Enoyl reductase (ER) domain-containing protein</fullName>
    </recommendedName>
</protein>
<comment type="caution">
    <text evidence="5">The sequence shown here is derived from an EMBL/GenBank/DDBJ whole genome shotgun (WGS) entry which is preliminary data.</text>
</comment>
<accession>A0A8J5KYY1</accession>
<dbReference type="InterPro" id="IPR020843">
    <property type="entry name" value="ER"/>
</dbReference>
<feature type="region of interest" description="Disordered" evidence="3">
    <location>
        <begin position="70"/>
        <end position="100"/>
    </location>
</feature>
<organism evidence="5 6">
    <name type="scientific">Zingiber officinale</name>
    <name type="common">Ginger</name>
    <name type="synonym">Amomum zingiber</name>
    <dbReference type="NCBI Taxonomy" id="94328"/>
    <lineage>
        <taxon>Eukaryota</taxon>
        <taxon>Viridiplantae</taxon>
        <taxon>Streptophyta</taxon>
        <taxon>Embryophyta</taxon>
        <taxon>Tracheophyta</taxon>
        <taxon>Spermatophyta</taxon>
        <taxon>Magnoliopsida</taxon>
        <taxon>Liliopsida</taxon>
        <taxon>Zingiberales</taxon>
        <taxon>Zingiberaceae</taxon>
        <taxon>Zingiber</taxon>
    </lineage>
</organism>
<keyword evidence="2" id="KW-0560">Oxidoreductase</keyword>
<dbReference type="InterPro" id="IPR041694">
    <property type="entry name" value="ADH_N_2"/>
</dbReference>
<dbReference type="GO" id="GO:0016628">
    <property type="term" value="F:oxidoreductase activity, acting on the CH-CH group of donors, NAD or NADP as acceptor"/>
    <property type="evidence" value="ECO:0007669"/>
    <property type="project" value="InterPro"/>
</dbReference>
<evidence type="ECO:0000256" key="2">
    <source>
        <dbReference type="ARBA" id="ARBA00023002"/>
    </source>
</evidence>
<dbReference type="Pfam" id="PF16884">
    <property type="entry name" value="ADH_N_2"/>
    <property type="match status" value="1"/>
</dbReference>
<dbReference type="Gene3D" id="3.40.50.720">
    <property type="entry name" value="NAD(P)-binding Rossmann-like Domain"/>
    <property type="match status" value="1"/>
</dbReference>
<dbReference type="InterPro" id="IPR036291">
    <property type="entry name" value="NAD(P)-bd_dom_sf"/>
</dbReference>
<dbReference type="PANTHER" id="PTHR43205:SF12">
    <property type="entry name" value="OS06G0602900 PROTEIN"/>
    <property type="match status" value="1"/>
</dbReference>
<dbReference type="Gene3D" id="3.90.180.10">
    <property type="entry name" value="Medium-chain alcohol dehydrogenases, catalytic domain"/>
    <property type="match status" value="1"/>
</dbReference>
<evidence type="ECO:0000256" key="1">
    <source>
        <dbReference type="ARBA" id="ARBA00011738"/>
    </source>
</evidence>
<reference evidence="5 6" key="1">
    <citation type="submission" date="2020-08" db="EMBL/GenBank/DDBJ databases">
        <title>Plant Genome Project.</title>
        <authorList>
            <person name="Zhang R.-G."/>
        </authorList>
    </citation>
    <scope>NUCLEOTIDE SEQUENCE [LARGE SCALE GENOMIC DNA]</scope>
    <source>
        <tissue evidence="5">Rhizome</tissue>
    </source>
</reference>
<sequence>MYKAGENERCRLSREAYLHSSKFGTQVGDRFAIAVAYGAAGCLTQVRPSEGDKITADGQTRIFSLSLLSTRRQRRRSSGAESLHKNHRSAKESLQRPRSSAPWTMEVVNKYVSLKHHVDGHPSESDFELASTPLQPAPGSGEVIVKNLFLSIDPYQLNRMKRYSSSHTAIIAASKIEPGQARRIDAYGVGKVVASGRAELEAGDVVAGLLGWEQYTVVRPGTVLMKVDAKDLPLSYYASVLGEYSLHLHQIKEHKKDGPNLLTTATGPSGLTAFAGFYDVCKPKKGEKVFVSAASGSVGSLVGQYAKLSGCYVVGCAGSKQKVDLLKGKLGFDDAFDYKEEADLKSALRRYFPEGIDIYFDNVGAAMLEAAVANMNSFGRVAVCGAISEYTNAGKRAAPDLMDVIYKRITLRGFLALDYLHLHEQFSAATSDHLRHGRMISLEDVSVGIESVPTAFVGLFRGDNVGKMLVRVGELEGAEL</sequence>
<dbReference type="SMART" id="SM00829">
    <property type="entry name" value="PKS_ER"/>
    <property type="match status" value="1"/>
</dbReference>
<evidence type="ECO:0000256" key="3">
    <source>
        <dbReference type="SAM" id="MobiDB-lite"/>
    </source>
</evidence>
<dbReference type="EMBL" id="JACMSC010000012">
    <property type="protein sequence ID" value="KAG6494846.1"/>
    <property type="molecule type" value="Genomic_DNA"/>
</dbReference>
<feature type="domain" description="Enoyl reductase (ER)" evidence="4">
    <location>
        <begin position="120"/>
        <end position="470"/>
    </location>
</feature>
<proteinExistence type="predicted"/>
<comment type="subunit">
    <text evidence="1">Homodimer.</text>
</comment>
<evidence type="ECO:0000313" key="6">
    <source>
        <dbReference type="Proteomes" id="UP000734854"/>
    </source>
</evidence>
<name>A0A8J5KYY1_ZINOF</name>
<dbReference type="Pfam" id="PF00107">
    <property type="entry name" value="ADH_zinc_N"/>
    <property type="match status" value="1"/>
</dbReference>
<evidence type="ECO:0000259" key="4">
    <source>
        <dbReference type="SMART" id="SM00829"/>
    </source>
</evidence>
<evidence type="ECO:0000313" key="5">
    <source>
        <dbReference type="EMBL" id="KAG6494846.1"/>
    </source>
</evidence>
<gene>
    <name evidence="5" type="ORF">ZIOFF_042628</name>
</gene>
<dbReference type="SUPFAM" id="SSF50129">
    <property type="entry name" value="GroES-like"/>
    <property type="match status" value="1"/>
</dbReference>
<dbReference type="InterPro" id="IPR011032">
    <property type="entry name" value="GroES-like_sf"/>
</dbReference>
<keyword evidence="6" id="KW-1185">Reference proteome</keyword>
<dbReference type="PANTHER" id="PTHR43205">
    <property type="entry name" value="PROSTAGLANDIN REDUCTASE"/>
    <property type="match status" value="1"/>
</dbReference>
<dbReference type="Proteomes" id="UP000734854">
    <property type="component" value="Unassembled WGS sequence"/>
</dbReference>
<dbReference type="InterPro" id="IPR013149">
    <property type="entry name" value="ADH-like_C"/>
</dbReference>